<accession>T0LBC9</accession>
<reference evidence="1 2" key="1">
    <citation type="journal article" date="2013" name="BMC Genomics">
        <title>Genome sequencing and comparative genomics of honey bee microsporidia, Nosema apis reveal novel insights into host-parasite interactions.</title>
        <authorList>
            <person name="Chen Yp."/>
            <person name="Pettis J.S."/>
            <person name="Zhao Y."/>
            <person name="Liu X."/>
            <person name="Tallon L.J."/>
            <person name="Sadzewicz L.D."/>
            <person name="Li R."/>
            <person name="Zheng H."/>
            <person name="Huang S."/>
            <person name="Zhang X."/>
            <person name="Hamilton M.C."/>
            <person name="Pernal S.F."/>
            <person name="Melathopoulos A.P."/>
            <person name="Yan X."/>
            <person name="Evans J.D."/>
        </authorList>
    </citation>
    <scope>NUCLEOTIDE SEQUENCE [LARGE SCALE GENOMIC DNA]</scope>
    <source>
        <strain evidence="1 2">BRL 01</strain>
    </source>
</reference>
<dbReference type="VEuPathDB" id="MicrosporidiaDB:NAPIS_ORF00798"/>
<name>T0LBC9_9MICR</name>
<dbReference type="AlphaFoldDB" id="T0LBC9"/>
<dbReference type="EMBL" id="KE647117">
    <property type="protein sequence ID" value="EQB61604.1"/>
    <property type="molecule type" value="Genomic_DNA"/>
</dbReference>
<evidence type="ECO:0000313" key="2">
    <source>
        <dbReference type="Proteomes" id="UP000053780"/>
    </source>
</evidence>
<keyword evidence="2" id="KW-1185">Reference proteome</keyword>
<dbReference type="Proteomes" id="UP000053780">
    <property type="component" value="Unassembled WGS sequence"/>
</dbReference>
<organism evidence="1 2">
    <name type="scientific">Vairimorpha apis BRL 01</name>
    <dbReference type="NCBI Taxonomy" id="1037528"/>
    <lineage>
        <taxon>Eukaryota</taxon>
        <taxon>Fungi</taxon>
        <taxon>Fungi incertae sedis</taxon>
        <taxon>Microsporidia</taxon>
        <taxon>Nosematidae</taxon>
        <taxon>Vairimorpha</taxon>
    </lineage>
</organism>
<protein>
    <submittedName>
        <fullName evidence="1">Uncharacterized protein</fullName>
    </submittedName>
</protein>
<sequence length="210" mass="24781">MLLRKSIFLLRLRFINYPFLYFNEKLDGIHMIFKQILGRLKKSEKFSINQFIEILNENTNCYDENETMKMYHHHKGSEITSKSKDFYAGCFLTDIANVLGYFEMKGNYSFDIYNIIQSKSILKVESGVCFEIDLDISKIKYNEDGIIPIFLISKNDISIKYFIYKGFNEKILIIVPRLILLNNSIEDLKIKIFADGNLYISEFLNVREIK</sequence>
<gene>
    <name evidence="1" type="ORF">NAPIS_ORF00798</name>
</gene>
<proteinExistence type="predicted"/>
<evidence type="ECO:0000313" key="1">
    <source>
        <dbReference type="EMBL" id="EQB61604.1"/>
    </source>
</evidence>
<dbReference type="HOGENOM" id="CLU_064127_0_0_1"/>